<feature type="compositionally biased region" description="Basic residues" evidence="1">
    <location>
        <begin position="104"/>
        <end position="113"/>
    </location>
</feature>
<keyword evidence="3" id="KW-1185">Reference proteome</keyword>
<evidence type="ECO:0000313" key="3">
    <source>
        <dbReference type="Proteomes" id="UP001597058"/>
    </source>
</evidence>
<gene>
    <name evidence="2" type="ORF">ACFQ5X_44110</name>
</gene>
<feature type="compositionally biased region" description="Basic and acidic residues" evidence="1">
    <location>
        <begin position="114"/>
        <end position="146"/>
    </location>
</feature>
<name>A0ABW3XT23_9ACTN</name>
<reference evidence="3" key="1">
    <citation type="journal article" date="2019" name="Int. J. Syst. Evol. Microbiol.">
        <title>The Global Catalogue of Microorganisms (GCM) 10K type strain sequencing project: providing services to taxonomists for standard genome sequencing and annotation.</title>
        <authorList>
            <consortium name="The Broad Institute Genomics Platform"/>
            <consortium name="The Broad Institute Genome Sequencing Center for Infectious Disease"/>
            <person name="Wu L."/>
            <person name="Ma J."/>
        </authorList>
    </citation>
    <scope>NUCLEOTIDE SEQUENCE [LARGE SCALE GENOMIC DNA]</scope>
    <source>
        <strain evidence="3">CGMCC 4.7020</strain>
    </source>
</reference>
<sequence length="164" mass="18390">MRPLGPDLRDVEQVVHEPYEFCGDRVRFAPQDPLEVPTLAARAAAHPGRVAVVEARWVGDAVHDWFVRRLPGRVRGALVDVGHRLVEHGPDVLLPGGVVDVGRLRRGHRRPRRSRDGGTRDGDRPSDAQRDDRRARLDRRHLGDLRRGRRKALTTPRAAEGIGT</sequence>
<accession>A0ABW3XT23</accession>
<proteinExistence type="predicted"/>
<feature type="region of interest" description="Disordered" evidence="1">
    <location>
        <begin position="104"/>
        <end position="164"/>
    </location>
</feature>
<protein>
    <submittedName>
        <fullName evidence="2">Uncharacterized protein</fullName>
    </submittedName>
</protein>
<evidence type="ECO:0000313" key="2">
    <source>
        <dbReference type="EMBL" id="MFD1312732.1"/>
    </source>
</evidence>
<dbReference type="EMBL" id="JBHTMM010000134">
    <property type="protein sequence ID" value="MFD1312732.1"/>
    <property type="molecule type" value="Genomic_DNA"/>
</dbReference>
<evidence type="ECO:0000256" key="1">
    <source>
        <dbReference type="SAM" id="MobiDB-lite"/>
    </source>
</evidence>
<dbReference type="Proteomes" id="UP001597058">
    <property type="component" value="Unassembled WGS sequence"/>
</dbReference>
<comment type="caution">
    <text evidence="2">The sequence shown here is derived from an EMBL/GenBank/DDBJ whole genome shotgun (WGS) entry which is preliminary data.</text>
</comment>
<organism evidence="2 3">
    <name type="scientific">Streptomyces kaempferi</name>
    <dbReference type="NCBI Taxonomy" id="333725"/>
    <lineage>
        <taxon>Bacteria</taxon>
        <taxon>Bacillati</taxon>
        <taxon>Actinomycetota</taxon>
        <taxon>Actinomycetes</taxon>
        <taxon>Kitasatosporales</taxon>
        <taxon>Streptomycetaceae</taxon>
        <taxon>Streptomyces</taxon>
    </lineage>
</organism>
<dbReference type="RefSeq" id="WP_381236499.1">
    <property type="nucleotide sequence ID" value="NZ_JBHSKH010000035.1"/>
</dbReference>